<sequence length="299" mass="32852">MFKIFKKKDKEVVKVQKEPSSGREKAKFKSEQESKPKGKLELNLDQFKNRTAIGIACIALAFMIVFGLSPLINKAATAQTTIVRISKDIEAGERITADKLEKVTVGGYNLPDNVIKSTEEVLGQYATMGLKKGDYILSSKVSSDSFFNSPYLYNLPEGKVAISVSLKSQANGLSGKLQNGDIISIIALDGQGAEKKALQLPELTYVEVLAAVTKKGIDNTQKDQSDSKEQDEIATAILSVNPTQALKLAEYEENGKLHMTLVCRGNEELKSQLLETQEKYFEQTLKANDDGVQEGDDHE</sequence>
<dbReference type="EMBL" id="FRDN01000021">
    <property type="protein sequence ID" value="SHN87912.1"/>
    <property type="molecule type" value="Genomic_DNA"/>
</dbReference>
<dbReference type="Proteomes" id="UP000184010">
    <property type="component" value="Unassembled WGS sequence"/>
</dbReference>
<organism evidence="3 4">
    <name type="scientific">Desulfitobacterium chlororespirans DSM 11544</name>
    <dbReference type="NCBI Taxonomy" id="1121395"/>
    <lineage>
        <taxon>Bacteria</taxon>
        <taxon>Bacillati</taxon>
        <taxon>Bacillota</taxon>
        <taxon>Clostridia</taxon>
        <taxon>Eubacteriales</taxon>
        <taxon>Desulfitobacteriaceae</taxon>
        <taxon>Desulfitobacterium</taxon>
    </lineage>
</organism>
<feature type="transmembrane region" description="Helical" evidence="1">
    <location>
        <begin position="52"/>
        <end position="72"/>
    </location>
</feature>
<dbReference type="Pfam" id="PF08666">
    <property type="entry name" value="SAF"/>
    <property type="match status" value="1"/>
</dbReference>
<dbReference type="NCBIfam" id="TIGR03177">
    <property type="entry name" value="pilus_cpaB"/>
    <property type="match status" value="1"/>
</dbReference>
<dbReference type="Pfam" id="PF16976">
    <property type="entry name" value="RcpC"/>
    <property type="match status" value="1"/>
</dbReference>
<dbReference type="Gene3D" id="3.90.1210.10">
    <property type="entry name" value="Antifreeze-like/N-acetylneuraminic acid synthase C-terminal domain"/>
    <property type="match status" value="1"/>
</dbReference>
<dbReference type="SMART" id="SM00858">
    <property type="entry name" value="SAF"/>
    <property type="match status" value="1"/>
</dbReference>
<reference evidence="4" key="1">
    <citation type="submission" date="2016-12" db="EMBL/GenBank/DDBJ databases">
        <authorList>
            <person name="Varghese N."/>
            <person name="Submissions S."/>
        </authorList>
    </citation>
    <scope>NUCLEOTIDE SEQUENCE [LARGE SCALE GENOMIC DNA]</scope>
    <source>
        <strain evidence="4">DSM 11544</strain>
    </source>
</reference>
<evidence type="ECO:0000313" key="3">
    <source>
        <dbReference type="EMBL" id="SHN87912.1"/>
    </source>
</evidence>
<keyword evidence="1" id="KW-1133">Transmembrane helix</keyword>
<dbReference type="InterPro" id="IPR013974">
    <property type="entry name" value="SAF"/>
</dbReference>
<dbReference type="RefSeq" id="WP_072775099.1">
    <property type="nucleotide sequence ID" value="NZ_FRDN01000021.1"/>
</dbReference>
<proteinExistence type="predicted"/>
<dbReference type="InterPro" id="IPR031571">
    <property type="entry name" value="RcpC_dom"/>
</dbReference>
<keyword evidence="1" id="KW-0812">Transmembrane</keyword>
<dbReference type="InterPro" id="IPR017592">
    <property type="entry name" value="Pilus_assmbl_Flp-typ_CpaB"/>
</dbReference>
<keyword evidence="1" id="KW-0472">Membrane</keyword>
<accession>A0A1M7UY99</accession>
<dbReference type="STRING" id="1121395.SAMN02745215_05025"/>
<protein>
    <submittedName>
        <fullName evidence="3">Pilus assembly protein CpaB</fullName>
    </submittedName>
</protein>
<feature type="domain" description="SAF" evidence="2">
    <location>
        <begin position="80"/>
        <end position="142"/>
    </location>
</feature>
<keyword evidence="4" id="KW-1185">Reference proteome</keyword>
<name>A0A1M7UY99_9FIRM</name>
<dbReference type="CDD" id="cd11614">
    <property type="entry name" value="SAF_CpaB_FlgA_like"/>
    <property type="match status" value="1"/>
</dbReference>
<evidence type="ECO:0000256" key="1">
    <source>
        <dbReference type="SAM" id="Phobius"/>
    </source>
</evidence>
<gene>
    <name evidence="3" type="ORF">SAMN02745215_05025</name>
</gene>
<dbReference type="AlphaFoldDB" id="A0A1M7UY99"/>
<evidence type="ECO:0000313" key="4">
    <source>
        <dbReference type="Proteomes" id="UP000184010"/>
    </source>
</evidence>
<evidence type="ECO:0000259" key="2">
    <source>
        <dbReference type="SMART" id="SM00858"/>
    </source>
</evidence>